<name>A0A1Q8VJA5_9ACTO</name>
<dbReference type="AlphaFoldDB" id="A0A1Q8VJA5"/>
<organism evidence="1 2">
    <name type="scientific">Actinomyces oris</name>
    <dbReference type="NCBI Taxonomy" id="544580"/>
    <lineage>
        <taxon>Bacteria</taxon>
        <taxon>Bacillati</taxon>
        <taxon>Actinomycetota</taxon>
        <taxon>Actinomycetes</taxon>
        <taxon>Actinomycetales</taxon>
        <taxon>Actinomycetaceae</taxon>
        <taxon>Actinomyces</taxon>
    </lineage>
</organism>
<accession>A0A1Q8VJA5</accession>
<protein>
    <submittedName>
        <fullName evidence="1">Uncharacterized protein</fullName>
    </submittedName>
</protein>
<dbReference type="RefSeq" id="WP_075410958.1">
    <property type="nucleotide sequence ID" value="NZ_MSKK01000008.1"/>
</dbReference>
<dbReference type="OrthoDB" id="9961474at2"/>
<reference evidence="1 2" key="1">
    <citation type="submission" date="2016-12" db="EMBL/GenBank/DDBJ databases">
        <title>Genomic comparison of strains in the 'Actinomyces naeslundii' group.</title>
        <authorList>
            <person name="Mughal S.R."/>
            <person name="Do T."/>
            <person name="Gilbert S.C."/>
            <person name="Witherden E.A."/>
            <person name="Didelot X."/>
            <person name="Beighton D."/>
        </authorList>
    </citation>
    <scope>NUCLEOTIDE SEQUENCE [LARGE SCALE GENOMIC DNA]</scope>
    <source>
        <strain evidence="1 2">R21091</strain>
    </source>
</reference>
<gene>
    <name evidence="1" type="ORF">BKH31_02725</name>
</gene>
<dbReference type="EMBL" id="MSKK01000008">
    <property type="protein sequence ID" value="OLO48159.1"/>
    <property type="molecule type" value="Genomic_DNA"/>
</dbReference>
<dbReference type="Proteomes" id="UP000186471">
    <property type="component" value="Unassembled WGS sequence"/>
</dbReference>
<sequence>MTLKTITLTFRQQALLIRAIEEQVTDLRSKASNSGLTKEHLDEHETLLDLITHGHAFQVEPPAPEETA</sequence>
<evidence type="ECO:0000313" key="2">
    <source>
        <dbReference type="Proteomes" id="UP000186471"/>
    </source>
</evidence>
<proteinExistence type="predicted"/>
<evidence type="ECO:0000313" key="1">
    <source>
        <dbReference type="EMBL" id="OLO48159.1"/>
    </source>
</evidence>
<comment type="caution">
    <text evidence="1">The sequence shown here is derived from an EMBL/GenBank/DDBJ whole genome shotgun (WGS) entry which is preliminary data.</text>
</comment>